<dbReference type="PANTHER" id="PTHR35871">
    <property type="entry name" value="EXPRESSED PROTEIN"/>
    <property type="match status" value="1"/>
</dbReference>
<dbReference type="PANTHER" id="PTHR35871:SF1">
    <property type="entry name" value="CXC1-LIKE CYSTEINE CLUSTER ASSOCIATED WITH KDZ TRANSPOSASES DOMAIN-CONTAINING PROTEIN"/>
    <property type="match status" value="1"/>
</dbReference>
<comment type="caution">
    <text evidence="2">The sequence shown here is derived from an EMBL/GenBank/DDBJ whole genome shotgun (WGS) entry which is preliminary data.</text>
</comment>
<dbReference type="Gene3D" id="3.30.420.10">
    <property type="entry name" value="Ribonuclease H-like superfamily/Ribonuclease H"/>
    <property type="match status" value="1"/>
</dbReference>
<sequence>MVKRRRYNVLNLGSWAVKKKCSRVDEDKENQPETSDSGSATNRKTSKTTIDFVNVESLLEQDARSEGCRVIFLPKFHCELNFIEQCWGFSKRRYRMYPPSSKEEDLEANVRKAIEEVPLIAMRRFATRSLRFMDAYRKGLDGSQAAWAAKKYRGHRMIPDNILSQLDTLATSSS</sequence>
<evidence type="ECO:0000313" key="3">
    <source>
        <dbReference type="Proteomes" id="UP001556367"/>
    </source>
</evidence>
<organism evidence="2 3">
    <name type="scientific">Hohenbuehelia grisea</name>
    <dbReference type="NCBI Taxonomy" id="104357"/>
    <lineage>
        <taxon>Eukaryota</taxon>
        <taxon>Fungi</taxon>
        <taxon>Dikarya</taxon>
        <taxon>Basidiomycota</taxon>
        <taxon>Agaricomycotina</taxon>
        <taxon>Agaricomycetes</taxon>
        <taxon>Agaricomycetidae</taxon>
        <taxon>Agaricales</taxon>
        <taxon>Pleurotineae</taxon>
        <taxon>Pleurotaceae</taxon>
        <taxon>Hohenbuehelia</taxon>
    </lineage>
</organism>
<evidence type="ECO:0008006" key="4">
    <source>
        <dbReference type="Google" id="ProtNLM"/>
    </source>
</evidence>
<gene>
    <name evidence="2" type="ORF">HGRIS_014938</name>
</gene>
<feature type="compositionally biased region" description="Polar residues" evidence="1">
    <location>
        <begin position="32"/>
        <end position="43"/>
    </location>
</feature>
<name>A0ABR3J5B5_9AGAR</name>
<reference evidence="3" key="1">
    <citation type="submission" date="2024-06" db="EMBL/GenBank/DDBJ databases">
        <title>Multi-omics analyses provide insights into the biosynthesis of the anticancer antibiotic pleurotin in Hohenbuehelia grisea.</title>
        <authorList>
            <person name="Weaver J.A."/>
            <person name="Alberti F."/>
        </authorList>
    </citation>
    <scope>NUCLEOTIDE SEQUENCE [LARGE SCALE GENOMIC DNA]</scope>
    <source>
        <strain evidence="3">T-177</strain>
    </source>
</reference>
<dbReference type="EMBL" id="JASNQZ010000011">
    <property type="protein sequence ID" value="KAL0950839.1"/>
    <property type="molecule type" value="Genomic_DNA"/>
</dbReference>
<keyword evidence="3" id="KW-1185">Reference proteome</keyword>
<dbReference type="InterPro" id="IPR036397">
    <property type="entry name" value="RNaseH_sf"/>
</dbReference>
<evidence type="ECO:0000256" key="1">
    <source>
        <dbReference type="SAM" id="MobiDB-lite"/>
    </source>
</evidence>
<evidence type="ECO:0000313" key="2">
    <source>
        <dbReference type="EMBL" id="KAL0950839.1"/>
    </source>
</evidence>
<feature type="region of interest" description="Disordered" evidence="1">
    <location>
        <begin position="23"/>
        <end position="43"/>
    </location>
</feature>
<proteinExistence type="predicted"/>
<accession>A0ABR3J5B5</accession>
<protein>
    <recommendedName>
        <fullName evidence="4">Tc1-like transposase DDE domain-containing protein</fullName>
    </recommendedName>
</protein>
<dbReference type="Proteomes" id="UP001556367">
    <property type="component" value="Unassembled WGS sequence"/>
</dbReference>